<dbReference type="EMBL" id="JH711584">
    <property type="protein sequence ID" value="EIW77124.1"/>
    <property type="molecule type" value="Genomic_DNA"/>
</dbReference>
<evidence type="ECO:0000313" key="15">
    <source>
        <dbReference type="Proteomes" id="UP000053558"/>
    </source>
</evidence>
<organism evidence="14 15">
    <name type="scientific">Coniophora puteana (strain RWD-64-598)</name>
    <name type="common">Brown rot fungus</name>
    <dbReference type="NCBI Taxonomy" id="741705"/>
    <lineage>
        <taxon>Eukaryota</taxon>
        <taxon>Fungi</taxon>
        <taxon>Dikarya</taxon>
        <taxon>Basidiomycota</taxon>
        <taxon>Agaricomycotina</taxon>
        <taxon>Agaricomycetes</taxon>
        <taxon>Agaricomycetidae</taxon>
        <taxon>Boletales</taxon>
        <taxon>Coniophorineae</taxon>
        <taxon>Coniophoraceae</taxon>
        <taxon>Coniophora</taxon>
    </lineage>
</organism>
<keyword evidence="15" id="KW-1185">Reference proteome</keyword>
<dbReference type="GO" id="GO:1990180">
    <property type="term" value="P:mitochondrial tRNA 3'-end processing"/>
    <property type="evidence" value="ECO:0007669"/>
    <property type="project" value="TreeGrafter"/>
</dbReference>
<dbReference type="PANTHER" id="PTHR12553">
    <property type="entry name" value="ZINC PHOSPHODIESTERASE ELAC PROTEIN 2"/>
    <property type="match status" value="1"/>
</dbReference>
<comment type="similarity">
    <text evidence="3">Belongs to the RNase Z family.</text>
</comment>
<evidence type="ECO:0000256" key="4">
    <source>
        <dbReference type="ARBA" id="ARBA00012477"/>
    </source>
</evidence>
<dbReference type="SUPFAM" id="SSF56281">
    <property type="entry name" value="Metallo-hydrolase/oxidoreductase"/>
    <property type="match status" value="2"/>
</dbReference>
<dbReference type="GO" id="GO:0042781">
    <property type="term" value="F:3'-tRNA processing endoribonuclease activity"/>
    <property type="evidence" value="ECO:0007669"/>
    <property type="project" value="UniProtKB-EC"/>
</dbReference>
<keyword evidence="6" id="KW-0540">Nuclease</keyword>
<evidence type="ECO:0000256" key="7">
    <source>
        <dbReference type="ARBA" id="ARBA00022723"/>
    </source>
</evidence>
<dbReference type="Gene3D" id="3.60.15.10">
    <property type="entry name" value="Ribonuclease Z/Hydroxyacylglutathione hydrolase-like"/>
    <property type="match status" value="2"/>
</dbReference>
<comment type="catalytic activity">
    <reaction evidence="1">
        <text>Endonucleolytic cleavage of RNA, removing extra 3' nucleotides from tRNA precursor, generating 3' termini of tRNAs. A 3'-hydroxy group is left at the tRNA terminus and a 5'-phosphoryl group is left at the trailer molecule.</text>
        <dbReference type="EC" id="3.1.26.11"/>
    </reaction>
</comment>
<proteinExistence type="inferred from homology"/>
<dbReference type="OrthoDB" id="527344at2759"/>
<keyword evidence="9" id="KW-0378">Hydrolase</keyword>
<dbReference type="Pfam" id="PF12706">
    <property type="entry name" value="Lactamase_B_2"/>
    <property type="match status" value="1"/>
</dbReference>
<dbReference type="GO" id="GO:0046872">
    <property type="term" value="F:metal ion binding"/>
    <property type="evidence" value="ECO:0007669"/>
    <property type="project" value="UniProtKB-KW"/>
</dbReference>
<dbReference type="InterPro" id="IPR047151">
    <property type="entry name" value="RNZ2-like"/>
</dbReference>
<dbReference type="InterPro" id="IPR036866">
    <property type="entry name" value="RibonucZ/Hydroxyglut_hydro"/>
</dbReference>
<dbReference type="InterPro" id="IPR027794">
    <property type="entry name" value="tRNase_Z_dom"/>
</dbReference>
<evidence type="ECO:0000256" key="6">
    <source>
        <dbReference type="ARBA" id="ARBA00022722"/>
    </source>
</evidence>
<feature type="domain" description="tRNase Z endonuclease" evidence="13">
    <location>
        <begin position="7"/>
        <end position="58"/>
    </location>
</feature>
<dbReference type="InterPro" id="IPR001279">
    <property type="entry name" value="Metallo-B-lactamas"/>
</dbReference>
<protein>
    <recommendedName>
        <fullName evidence="4">ribonuclease Z</fullName>
        <ecNumber evidence="4">3.1.26.11</ecNumber>
    </recommendedName>
</protein>
<evidence type="ECO:0000256" key="11">
    <source>
        <dbReference type="SAM" id="MobiDB-lite"/>
    </source>
</evidence>
<reference evidence="15" key="1">
    <citation type="journal article" date="2012" name="Science">
        <title>The Paleozoic origin of enzymatic lignin decomposition reconstructed from 31 fungal genomes.</title>
        <authorList>
            <person name="Floudas D."/>
            <person name="Binder M."/>
            <person name="Riley R."/>
            <person name="Barry K."/>
            <person name="Blanchette R.A."/>
            <person name="Henrissat B."/>
            <person name="Martinez A.T."/>
            <person name="Otillar R."/>
            <person name="Spatafora J.W."/>
            <person name="Yadav J.S."/>
            <person name="Aerts A."/>
            <person name="Benoit I."/>
            <person name="Boyd A."/>
            <person name="Carlson A."/>
            <person name="Copeland A."/>
            <person name="Coutinho P.M."/>
            <person name="de Vries R.P."/>
            <person name="Ferreira P."/>
            <person name="Findley K."/>
            <person name="Foster B."/>
            <person name="Gaskell J."/>
            <person name="Glotzer D."/>
            <person name="Gorecki P."/>
            <person name="Heitman J."/>
            <person name="Hesse C."/>
            <person name="Hori C."/>
            <person name="Igarashi K."/>
            <person name="Jurgens J.A."/>
            <person name="Kallen N."/>
            <person name="Kersten P."/>
            <person name="Kohler A."/>
            <person name="Kuees U."/>
            <person name="Kumar T.K.A."/>
            <person name="Kuo A."/>
            <person name="LaButti K."/>
            <person name="Larrondo L.F."/>
            <person name="Lindquist E."/>
            <person name="Ling A."/>
            <person name="Lombard V."/>
            <person name="Lucas S."/>
            <person name="Lundell T."/>
            <person name="Martin R."/>
            <person name="McLaughlin D.J."/>
            <person name="Morgenstern I."/>
            <person name="Morin E."/>
            <person name="Murat C."/>
            <person name="Nagy L.G."/>
            <person name="Nolan M."/>
            <person name="Ohm R.A."/>
            <person name="Patyshakuliyeva A."/>
            <person name="Rokas A."/>
            <person name="Ruiz-Duenas F.J."/>
            <person name="Sabat G."/>
            <person name="Salamov A."/>
            <person name="Samejima M."/>
            <person name="Schmutz J."/>
            <person name="Slot J.C."/>
            <person name="St John F."/>
            <person name="Stenlid J."/>
            <person name="Sun H."/>
            <person name="Sun S."/>
            <person name="Syed K."/>
            <person name="Tsang A."/>
            <person name="Wiebenga A."/>
            <person name="Young D."/>
            <person name="Pisabarro A."/>
            <person name="Eastwood D.C."/>
            <person name="Martin F."/>
            <person name="Cullen D."/>
            <person name="Grigoriev I.V."/>
            <person name="Hibbett D.S."/>
        </authorList>
    </citation>
    <scope>NUCLEOTIDE SEQUENCE [LARGE SCALE GENOMIC DNA]</scope>
    <source>
        <strain evidence="15">RWD-64-598 SS2</strain>
    </source>
</reference>
<evidence type="ECO:0000256" key="8">
    <source>
        <dbReference type="ARBA" id="ARBA00022759"/>
    </source>
</evidence>
<evidence type="ECO:0000256" key="9">
    <source>
        <dbReference type="ARBA" id="ARBA00022801"/>
    </source>
</evidence>
<gene>
    <name evidence="14" type="ORF">CONPUDRAFT_139171</name>
</gene>
<dbReference type="EC" id="3.1.26.11" evidence="4"/>
<evidence type="ECO:0000256" key="1">
    <source>
        <dbReference type="ARBA" id="ARBA00000402"/>
    </source>
</evidence>
<evidence type="ECO:0000256" key="10">
    <source>
        <dbReference type="ARBA" id="ARBA00022833"/>
    </source>
</evidence>
<keyword evidence="10" id="KW-0862">Zinc</keyword>
<accession>A0A5M3ME98</accession>
<dbReference type="Proteomes" id="UP000053558">
    <property type="component" value="Unassembled WGS sequence"/>
</dbReference>
<name>A0A5M3ME98_CONPW</name>
<keyword evidence="8" id="KW-0255">Endonuclease</keyword>
<evidence type="ECO:0000259" key="13">
    <source>
        <dbReference type="Pfam" id="PF13691"/>
    </source>
</evidence>
<dbReference type="GO" id="GO:0005739">
    <property type="term" value="C:mitochondrion"/>
    <property type="evidence" value="ECO:0007669"/>
    <property type="project" value="TreeGrafter"/>
</dbReference>
<dbReference type="AlphaFoldDB" id="A0A5M3ME98"/>
<dbReference type="CDD" id="cd07718">
    <property type="entry name" value="RNaseZ_ELAC1_ELAC2-C-term-like_MBL-fold"/>
    <property type="match status" value="1"/>
</dbReference>
<feature type="region of interest" description="Disordered" evidence="11">
    <location>
        <begin position="147"/>
        <end position="183"/>
    </location>
</feature>
<evidence type="ECO:0000259" key="12">
    <source>
        <dbReference type="Pfam" id="PF12706"/>
    </source>
</evidence>
<evidence type="ECO:0000256" key="5">
    <source>
        <dbReference type="ARBA" id="ARBA00022694"/>
    </source>
</evidence>
<sequence length="886" mass="97312">MRWSASVLSTVSSDTEPSVIITFDSAKYLFNVGENTTRVFLQSRRNWRKTRGIFLSSVSTRRASGLPGLLMTFADSSLSDVNVVGPSGLLHAIASMRRYTARDSMAVKPTEVSLARRDDPSSSMEPIYKDENISVYAVPIMPRQAEAVRPVTEPSSKRKHSPSPTRPAKRLALSPDAQSSPFNATDRLQSMMKNGNFNASHLYGDVAQAWRTVLVQKMFPKPFPVPDPDTKKKKKQKPPVPASAPDSVPAPDPNQPPAPPPEHRRPIPFPGYSSPLPPLDPDFSGSKDLRRRPCLAYAVVGPRVRGKFDVKKAEELGIKGSQRGKLTKGESVTVTVDDGAGKKIERVIRPEECVGESESAGIVLLLDVPSIDYIPDLLESFTSGPFAKYRSVEGNHDDHVVRTVFHSCGDGVLENEEYKSFIRGFSPDVHHLVASREHCADPISFTSAALNQLRLSHLDSSMFPVQKYSLGSRRNLKDIPNLPDNVQPMLANTLINIRPPEPPVQEESAQEHDLFHPAVTSGTFTLSDATQAKFQEARALIQERITSGAVPPKAPGDDVVITSLGTGSAIPNKYRNVSGTLISIPDHGYMLLDCGEGTWGQLARAFGTSQETPNNVWDVLRNLRCLFLSHMHGDHHIGVAKLLAMRQQMEPPAPGPLYMVANGNIVQYLREYSELESLGLYERPNGVIPVYSDNICQKLEPPPPYWVDPAEAVCKSLGLRRISTVEVDHRAWCHGVVIEHNDGWSIVYSGDTVPTENLVEVGQNATLLIHEATLADDQEEMARAKMHSTFGQAVAVGERMNARNTLLTHFSARYPKMPPSVLGHAASTPVLALAFDHGTIRIGDMWKANAYLPAIEQSFVDTQAEEGEDVDEVMLAVVESEQVAVE</sequence>
<dbReference type="PANTHER" id="PTHR12553:SF49">
    <property type="entry name" value="ZINC PHOSPHODIESTERASE ELAC PROTEIN 2"/>
    <property type="match status" value="1"/>
</dbReference>
<evidence type="ECO:0000256" key="3">
    <source>
        <dbReference type="ARBA" id="ARBA00007823"/>
    </source>
</evidence>
<dbReference type="OMA" id="INYICQL"/>
<dbReference type="KEGG" id="cput:CONPUDRAFT_139171"/>
<evidence type="ECO:0000313" key="14">
    <source>
        <dbReference type="EMBL" id="EIW77124.1"/>
    </source>
</evidence>
<comment type="caution">
    <text evidence="14">The sequence shown here is derived from an EMBL/GenBank/DDBJ whole genome shotgun (WGS) entry which is preliminary data.</text>
</comment>
<dbReference type="GeneID" id="19201307"/>
<feature type="compositionally biased region" description="Pro residues" evidence="11">
    <location>
        <begin position="238"/>
        <end position="260"/>
    </location>
</feature>
<dbReference type="Pfam" id="PF13691">
    <property type="entry name" value="Lactamase_B_4"/>
    <property type="match status" value="1"/>
</dbReference>
<evidence type="ECO:0000256" key="2">
    <source>
        <dbReference type="ARBA" id="ARBA00001947"/>
    </source>
</evidence>
<feature type="region of interest" description="Disordered" evidence="11">
    <location>
        <begin position="221"/>
        <end position="287"/>
    </location>
</feature>
<dbReference type="RefSeq" id="XP_007772566.1">
    <property type="nucleotide sequence ID" value="XM_007774376.1"/>
</dbReference>
<feature type="domain" description="Metallo-beta-lactamase" evidence="12">
    <location>
        <begin position="591"/>
        <end position="810"/>
    </location>
</feature>
<comment type="cofactor">
    <cofactor evidence="2">
        <name>Zn(2+)</name>
        <dbReference type="ChEBI" id="CHEBI:29105"/>
    </cofactor>
</comment>
<keyword evidence="5" id="KW-0819">tRNA processing</keyword>
<keyword evidence="7" id="KW-0479">Metal-binding</keyword>